<name>A0A4R8M2Q2_9BACT</name>
<dbReference type="InterPro" id="IPR051796">
    <property type="entry name" value="ISF_SsuE-like"/>
</dbReference>
<evidence type="ECO:0000259" key="3">
    <source>
        <dbReference type="Pfam" id="PF03358"/>
    </source>
</evidence>
<keyword evidence="5" id="KW-1185">Reference proteome</keyword>
<proteinExistence type="predicted"/>
<keyword evidence="1" id="KW-0285">Flavoprotein</keyword>
<dbReference type="EMBL" id="SORI01000029">
    <property type="protein sequence ID" value="TDY53844.1"/>
    <property type="molecule type" value="Genomic_DNA"/>
</dbReference>
<evidence type="ECO:0000313" key="4">
    <source>
        <dbReference type="EMBL" id="TDY53844.1"/>
    </source>
</evidence>
<dbReference type="Pfam" id="PF03358">
    <property type="entry name" value="FMN_red"/>
    <property type="match status" value="1"/>
</dbReference>
<evidence type="ECO:0000313" key="5">
    <source>
        <dbReference type="Proteomes" id="UP000295066"/>
    </source>
</evidence>
<keyword evidence="2" id="KW-0288">FMN</keyword>
<sequence length="217" mass="24061">MKAIAVNGSPRKTWNTAILLEHALAGTAKKGAETELVHLYDHDFKGCVSCFACKKIGGKSYGRCAVNDGLTPILEKAAGADILLLGTPVYFGSETGEMRSFLERLLFPFLTYTPDYASIFPGRLRIGLVYTMNIPEQSLHSFGYDKTFAATQRTLSRIFGNCELLLSTDTYQFSDYSEYLSTCFDAEAKKKRREDVFPEDCRRAFELGEKLAAAAKG</sequence>
<dbReference type="PANTHER" id="PTHR43278">
    <property type="entry name" value="NAD(P)H-DEPENDENT FMN-CONTAINING OXIDOREDUCTASE YWQN-RELATED"/>
    <property type="match status" value="1"/>
</dbReference>
<dbReference type="PANTHER" id="PTHR43278:SF2">
    <property type="entry name" value="IRON-SULFUR FLAVOPROTEIN"/>
    <property type="match status" value="1"/>
</dbReference>
<accession>A0A4R8M2Q2</accession>
<reference evidence="4 5" key="1">
    <citation type="submission" date="2019-03" db="EMBL/GenBank/DDBJ databases">
        <title>Genomic Encyclopedia of Type Strains, Phase IV (KMG-IV): sequencing the most valuable type-strain genomes for metagenomic binning, comparative biology and taxonomic classification.</title>
        <authorList>
            <person name="Goeker M."/>
        </authorList>
    </citation>
    <scope>NUCLEOTIDE SEQUENCE [LARGE SCALE GENOMIC DNA]</scope>
    <source>
        <strain evidence="4 5">DSM 25964</strain>
    </source>
</reference>
<gene>
    <name evidence="4" type="ORF">C8D99_12910</name>
</gene>
<dbReference type="Proteomes" id="UP000295066">
    <property type="component" value="Unassembled WGS sequence"/>
</dbReference>
<comment type="caution">
    <text evidence="4">The sequence shown here is derived from an EMBL/GenBank/DDBJ whole genome shotgun (WGS) entry which is preliminary data.</text>
</comment>
<dbReference type="InterPro" id="IPR029039">
    <property type="entry name" value="Flavoprotein-like_sf"/>
</dbReference>
<protein>
    <submittedName>
        <fullName evidence="4">Multimeric flavodoxin WrbA</fullName>
    </submittedName>
</protein>
<dbReference type="RefSeq" id="WP_133959114.1">
    <property type="nucleotide sequence ID" value="NZ_SORI01000029.1"/>
</dbReference>
<dbReference type="AlphaFoldDB" id="A0A4R8M2Q2"/>
<evidence type="ECO:0000256" key="2">
    <source>
        <dbReference type="ARBA" id="ARBA00022643"/>
    </source>
</evidence>
<feature type="domain" description="NADPH-dependent FMN reductase-like" evidence="3">
    <location>
        <begin position="1"/>
        <end position="105"/>
    </location>
</feature>
<dbReference type="SUPFAM" id="SSF52218">
    <property type="entry name" value="Flavoproteins"/>
    <property type="match status" value="1"/>
</dbReference>
<dbReference type="OrthoDB" id="6398207at2"/>
<evidence type="ECO:0000256" key="1">
    <source>
        <dbReference type="ARBA" id="ARBA00022630"/>
    </source>
</evidence>
<dbReference type="GO" id="GO:0016491">
    <property type="term" value="F:oxidoreductase activity"/>
    <property type="evidence" value="ECO:0007669"/>
    <property type="project" value="InterPro"/>
</dbReference>
<organism evidence="4 5">
    <name type="scientific">Aminivibrio pyruvatiphilus</name>
    <dbReference type="NCBI Taxonomy" id="1005740"/>
    <lineage>
        <taxon>Bacteria</taxon>
        <taxon>Thermotogati</taxon>
        <taxon>Synergistota</taxon>
        <taxon>Synergistia</taxon>
        <taxon>Synergistales</taxon>
        <taxon>Aminobacteriaceae</taxon>
        <taxon>Aminivibrio</taxon>
    </lineage>
</organism>
<dbReference type="Gene3D" id="3.40.50.360">
    <property type="match status" value="1"/>
</dbReference>
<dbReference type="InterPro" id="IPR005025">
    <property type="entry name" value="FMN_Rdtase-like_dom"/>
</dbReference>